<sequence>MLKRHARTPRIRNIDISKPLHIIVEEDEQSKASSSESSRSRSPSPSPSPMTTNAGLAVKARRRHANLSVSDIRIARGNAIHDDNDVFTQNDLLLLSAPRPAPRPPTTNTSPVPSPDSFRLTFTDVSYKFPHPPIPTPSSLRSCASPTSSVSSSDSSPCSRFGTLPPTPLTSDDEFALPSPRFNPRRAAIKPLVIAKHNGSPSTSPFNDSECPISASLLQPFKNSMELPIPLSPLSSSEESLYESDEGESDSEWYTREFSKILTLPSPLSTTQNPSRPESMFVPRHSIRYSKPLPLTPSSPSPRSPAFTPAAKRRSRRSFVPNYPPPPIPTLVRSSSASSSILSSSSSSEMNHLSSPFPTSPKSFHSRAPHTPASSSSRRPPPRSSIPADCVFETDDQSSVFSLSLYEDDLDLRSACSYSSESDEFRFDVDLDMMLPPSLPSSPKVDLETDIANGFEDLRSMQPTSNDLSPSPSPMLKSKWSSSTIGSIREEHERRGPSAKLRLYFGGGGKRGSKNSKVPHAPTSMKSPSRTSYPMKSPASSTMATRSPRGYYGHGRHSSRESDVMIIGYGHHGNGVRRRGSVTPTISDAGSDDSALSSTSSGLRRKPIPLLLLTGSA</sequence>
<feature type="compositionally biased region" description="Low complexity" evidence="1">
    <location>
        <begin position="468"/>
        <end position="481"/>
    </location>
</feature>
<feature type="region of interest" description="Disordered" evidence="1">
    <location>
        <begin position="133"/>
        <end position="182"/>
    </location>
</feature>
<evidence type="ECO:0000313" key="2">
    <source>
        <dbReference type="EMBL" id="KIJ99029.1"/>
    </source>
</evidence>
<protein>
    <submittedName>
        <fullName evidence="2">Uncharacterized protein</fullName>
    </submittedName>
</protein>
<feature type="compositionally biased region" description="Low complexity" evidence="1">
    <location>
        <begin position="229"/>
        <end position="239"/>
    </location>
</feature>
<feature type="compositionally biased region" description="Low complexity" evidence="1">
    <location>
        <begin position="33"/>
        <end position="43"/>
    </location>
</feature>
<feature type="region of interest" description="Disordered" evidence="1">
    <location>
        <begin position="229"/>
        <end position="249"/>
    </location>
</feature>
<evidence type="ECO:0000256" key="1">
    <source>
        <dbReference type="SAM" id="MobiDB-lite"/>
    </source>
</evidence>
<feature type="compositionally biased region" description="Acidic residues" evidence="1">
    <location>
        <begin position="240"/>
        <end position="249"/>
    </location>
</feature>
<feature type="compositionally biased region" description="Low complexity" evidence="1">
    <location>
        <begin position="142"/>
        <end position="159"/>
    </location>
</feature>
<feature type="compositionally biased region" description="Low complexity" evidence="1">
    <location>
        <begin position="106"/>
        <end position="117"/>
    </location>
</feature>
<feature type="region of interest" description="Disordered" evidence="1">
    <location>
        <begin position="289"/>
        <end position="391"/>
    </location>
</feature>
<keyword evidence="3" id="KW-1185">Reference proteome</keyword>
<feature type="region of interest" description="Disordered" evidence="1">
    <location>
        <begin position="19"/>
        <end position="59"/>
    </location>
</feature>
<reference evidence="2 3" key="1">
    <citation type="submission" date="2014-04" db="EMBL/GenBank/DDBJ databases">
        <authorList>
            <consortium name="DOE Joint Genome Institute"/>
            <person name="Kuo A."/>
            <person name="Kohler A."/>
            <person name="Nagy L.G."/>
            <person name="Floudas D."/>
            <person name="Copeland A."/>
            <person name="Barry K.W."/>
            <person name="Cichocki N."/>
            <person name="Veneault-Fourrey C."/>
            <person name="LaButti K."/>
            <person name="Lindquist E.A."/>
            <person name="Lipzen A."/>
            <person name="Lundell T."/>
            <person name="Morin E."/>
            <person name="Murat C."/>
            <person name="Sun H."/>
            <person name="Tunlid A."/>
            <person name="Henrissat B."/>
            <person name="Grigoriev I.V."/>
            <person name="Hibbett D.S."/>
            <person name="Martin F."/>
            <person name="Nordberg H.P."/>
            <person name="Cantor M.N."/>
            <person name="Hua S.X."/>
        </authorList>
    </citation>
    <scope>NUCLEOTIDE SEQUENCE [LARGE SCALE GENOMIC DNA]</scope>
    <source>
        <strain evidence="2 3">LaAM-08-1</strain>
    </source>
</reference>
<feature type="compositionally biased region" description="Low complexity" evidence="1">
    <location>
        <begin position="369"/>
        <end position="378"/>
    </location>
</feature>
<accession>A0A0C9WNE9</accession>
<dbReference type="OrthoDB" id="2692698at2759"/>
<dbReference type="Proteomes" id="UP000054477">
    <property type="component" value="Unassembled WGS sequence"/>
</dbReference>
<feature type="region of interest" description="Disordered" evidence="1">
    <location>
        <begin position="96"/>
        <end position="117"/>
    </location>
</feature>
<reference evidence="3" key="2">
    <citation type="submission" date="2015-01" db="EMBL/GenBank/DDBJ databases">
        <title>Evolutionary Origins and Diversification of the Mycorrhizal Mutualists.</title>
        <authorList>
            <consortium name="DOE Joint Genome Institute"/>
            <consortium name="Mycorrhizal Genomics Consortium"/>
            <person name="Kohler A."/>
            <person name="Kuo A."/>
            <person name="Nagy L.G."/>
            <person name="Floudas D."/>
            <person name="Copeland A."/>
            <person name="Barry K.W."/>
            <person name="Cichocki N."/>
            <person name="Veneault-Fourrey C."/>
            <person name="LaButti K."/>
            <person name="Lindquist E.A."/>
            <person name="Lipzen A."/>
            <person name="Lundell T."/>
            <person name="Morin E."/>
            <person name="Murat C."/>
            <person name="Riley R."/>
            <person name="Ohm R."/>
            <person name="Sun H."/>
            <person name="Tunlid A."/>
            <person name="Henrissat B."/>
            <person name="Grigoriev I.V."/>
            <person name="Hibbett D.S."/>
            <person name="Martin F."/>
        </authorList>
    </citation>
    <scope>NUCLEOTIDE SEQUENCE [LARGE SCALE GENOMIC DNA]</scope>
    <source>
        <strain evidence="3">LaAM-08-1</strain>
    </source>
</reference>
<feature type="compositionally biased region" description="Pro residues" evidence="1">
    <location>
        <begin position="294"/>
        <end position="303"/>
    </location>
</feature>
<feature type="compositionally biased region" description="Low complexity" evidence="1">
    <location>
        <begin position="334"/>
        <end position="355"/>
    </location>
</feature>
<proteinExistence type="predicted"/>
<feature type="region of interest" description="Disordered" evidence="1">
    <location>
        <begin position="459"/>
        <end position="481"/>
    </location>
</feature>
<feature type="compositionally biased region" description="Polar residues" evidence="1">
    <location>
        <begin position="524"/>
        <end position="545"/>
    </location>
</feature>
<organism evidence="2 3">
    <name type="scientific">Laccaria amethystina LaAM-08-1</name>
    <dbReference type="NCBI Taxonomy" id="1095629"/>
    <lineage>
        <taxon>Eukaryota</taxon>
        <taxon>Fungi</taxon>
        <taxon>Dikarya</taxon>
        <taxon>Basidiomycota</taxon>
        <taxon>Agaricomycotina</taxon>
        <taxon>Agaricomycetes</taxon>
        <taxon>Agaricomycetidae</taxon>
        <taxon>Agaricales</taxon>
        <taxon>Agaricineae</taxon>
        <taxon>Hydnangiaceae</taxon>
        <taxon>Laccaria</taxon>
    </lineage>
</organism>
<evidence type="ECO:0000313" key="3">
    <source>
        <dbReference type="Proteomes" id="UP000054477"/>
    </source>
</evidence>
<gene>
    <name evidence="2" type="ORF">K443DRAFT_680265</name>
</gene>
<feature type="region of interest" description="Disordered" evidence="1">
    <location>
        <begin position="575"/>
        <end position="608"/>
    </location>
</feature>
<feature type="compositionally biased region" description="Low complexity" evidence="1">
    <location>
        <begin position="587"/>
        <end position="602"/>
    </location>
</feature>
<dbReference type="AlphaFoldDB" id="A0A0C9WNE9"/>
<dbReference type="HOGENOM" id="CLU_390317_0_0_1"/>
<dbReference type="EMBL" id="KN838655">
    <property type="protein sequence ID" value="KIJ99029.1"/>
    <property type="molecule type" value="Genomic_DNA"/>
</dbReference>
<feature type="region of interest" description="Disordered" evidence="1">
    <location>
        <begin position="504"/>
        <end position="557"/>
    </location>
</feature>
<dbReference type="STRING" id="1095629.A0A0C9WNE9"/>
<name>A0A0C9WNE9_9AGAR</name>